<comment type="caution">
    <text evidence="1">The sequence shown here is derived from an EMBL/GenBank/DDBJ whole genome shotgun (WGS) entry which is preliminary data.</text>
</comment>
<name>A0A0V1GCC5_TRIPS</name>
<protein>
    <submittedName>
        <fullName evidence="1">Uncharacterized protein</fullName>
    </submittedName>
</protein>
<reference evidence="1 2" key="1">
    <citation type="submission" date="2015-01" db="EMBL/GenBank/DDBJ databases">
        <title>Evolution of Trichinella species and genotypes.</title>
        <authorList>
            <person name="Korhonen P.K."/>
            <person name="Edoardo P."/>
            <person name="Giuseppe L.R."/>
            <person name="Gasser R.B."/>
        </authorList>
    </citation>
    <scope>NUCLEOTIDE SEQUENCE [LARGE SCALE GENOMIC DNA]</scope>
    <source>
        <strain evidence="1">ISS176</strain>
    </source>
</reference>
<organism evidence="1 2">
    <name type="scientific">Trichinella pseudospiralis</name>
    <name type="common">Parasitic roundworm</name>
    <dbReference type="NCBI Taxonomy" id="6337"/>
    <lineage>
        <taxon>Eukaryota</taxon>
        <taxon>Metazoa</taxon>
        <taxon>Ecdysozoa</taxon>
        <taxon>Nematoda</taxon>
        <taxon>Enoplea</taxon>
        <taxon>Dorylaimia</taxon>
        <taxon>Trichinellida</taxon>
        <taxon>Trichinellidae</taxon>
        <taxon>Trichinella</taxon>
    </lineage>
</organism>
<evidence type="ECO:0000313" key="1">
    <source>
        <dbReference type="EMBL" id="KRY95914.1"/>
    </source>
</evidence>
<dbReference type="AlphaFoldDB" id="A0A0V1GCC5"/>
<evidence type="ECO:0000313" key="2">
    <source>
        <dbReference type="Proteomes" id="UP000054826"/>
    </source>
</evidence>
<dbReference type="Proteomes" id="UP000054826">
    <property type="component" value="Unassembled WGS sequence"/>
</dbReference>
<proteinExistence type="predicted"/>
<gene>
    <name evidence="1" type="ORF">T4C_1756</name>
</gene>
<sequence length="46" mass="5230">MVFRLSCYVKIKNSLPNFPLQCNTNSLFLVNFYPHADILGVQILSA</sequence>
<dbReference type="EMBL" id="JYDV01003922">
    <property type="protein sequence ID" value="KRY95914.1"/>
    <property type="molecule type" value="Genomic_DNA"/>
</dbReference>
<accession>A0A0V1GCC5</accession>